<reference evidence="10 11" key="1">
    <citation type="submission" date="2017-08" db="EMBL/GenBank/DDBJ databases">
        <title>USMARCv1.0.</title>
        <authorList>
            <person name="Hannum G.I."/>
            <person name="Koren S."/>
            <person name="Schroeder S.G."/>
            <person name="Chin S.C."/>
            <person name="Nonneman D.J."/>
            <person name="Becker S.A."/>
            <person name="Rosen B.D."/>
            <person name="Bickhart D.M."/>
            <person name="Putnam N.H."/>
            <person name="Green R.E."/>
            <person name="Tuggle C.K."/>
            <person name="Liu H."/>
            <person name="Rohrer G.A."/>
            <person name="Warr A."/>
            <person name="Hall R."/>
            <person name="Kim K."/>
            <person name="Hume D.A."/>
            <person name="Talbot R."/>
            <person name="Chow W."/>
            <person name="Howe K."/>
            <person name="Schwartz A.S."/>
            <person name="Watson M."/>
            <person name="Archibald A.L."/>
            <person name="Phillippy A.M."/>
            <person name="Smith T.P.L."/>
        </authorList>
    </citation>
    <scope>NUCLEOTIDE SEQUENCE [LARGE SCALE GENOMIC DNA]</scope>
</reference>
<evidence type="ECO:0000259" key="9">
    <source>
        <dbReference type="PROSITE" id="PS50240"/>
    </source>
</evidence>
<dbReference type="PROSITE" id="PS00135">
    <property type="entry name" value="TRYPSIN_SER"/>
    <property type="match status" value="1"/>
</dbReference>
<dbReference type="Pfam" id="PF00089">
    <property type="entry name" value="Trypsin"/>
    <property type="match status" value="1"/>
</dbReference>
<dbReference type="InterPro" id="IPR033116">
    <property type="entry name" value="TRYPSIN_SER"/>
</dbReference>
<dbReference type="PANTHER" id="PTHR24271:SF81">
    <property type="entry name" value="GRANZYME B"/>
    <property type="match status" value="1"/>
</dbReference>
<proteinExistence type="predicted"/>
<evidence type="ECO:0000256" key="1">
    <source>
        <dbReference type="ARBA" id="ARBA00022670"/>
    </source>
</evidence>
<evidence type="ECO:0000256" key="6">
    <source>
        <dbReference type="ARBA" id="ARBA00023157"/>
    </source>
</evidence>
<dbReference type="PRINTS" id="PR00722">
    <property type="entry name" value="CHYMOTRYPSIN"/>
</dbReference>
<dbReference type="Proteomes" id="UP000694722">
    <property type="component" value="Unplaced"/>
</dbReference>
<dbReference type="GO" id="GO:0004252">
    <property type="term" value="F:serine-type endopeptidase activity"/>
    <property type="evidence" value="ECO:0007669"/>
    <property type="project" value="InterPro"/>
</dbReference>
<dbReference type="GO" id="GO:0006508">
    <property type="term" value="P:proteolysis"/>
    <property type="evidence" value="ECO:0007669"/>
    <property type="project" value="UniProtKB-KW"/>
</dbReference>
<dbReference type="KEGG" id="ssc:100739080"/>
<reference evidence="10" key="2">
    <citation type="submission" date="2025-05" db="UniProtKB">
        <authorList>
            <consortium name="Ensembl"/>
        </authorList>
    </citation>
    <scope>IDENTIFICATION</scope>
</reference>
<evidence type="ECO:0000313" key="11">
    <source>
        <dbReference type="Proteomes" id="UP000314985"/>
    </source>
</evidence>
<dbReference type="InterPro" id="IPR018114">
    <property type="entry name" value="TRYPSIN_HIS"/>
</dbReference>
<dbReference type="PROSITE" id="PS50240">
    <property type="entry name" value="TRYPSIN_DOM"/>
    <property type="match status" value="1"/>
</dbReference>
<evidence type="ECO:0000256" key="5">
    <source>
        <dbReference type="ARBA" id="ARBA00023145"/>
    </source>
</evidence>
<dbReference type="PANTHER" id="PTHR24271">
    <property type="entry name" value="KALLIKREIN-RELATED"/>
    <property type="match status" value="1"/>
</dbReference>
<name>A0A8D0JWR9_PIG</name>
<evidence type="ECO:0000256" key="3">
    <source>
        <dbReference type="ARBA" id="ARBA00022801"/>
    </source>
</evidence>
<dbReference type="Gene3D" id="2.40.10.10">
    <property type="entry name" value="Trypsin-like serine proteases"/>
    <property type="match status" value="2"/>
</dbReference>
<keyword evidence="2 8" id="KW-0732">Signal</keyword>
<keyword evidence="6" id="KW-1015">Disulfide bond</keyword>
<dbReference type="SUPFAM" id="SSF50494">
    <property type="entry name" value="Trypsin-like serine proteases"/>
    <property type="match status" value="1"/>
</dbReference>
<evidence type="ECO:0000256" key="7">
    <source>
        <dbReference type="RuleBase" id="RU363034"/>
    </source>
</evidence>
<evidence type="ECO:0000313" key="10">
    <source>
        <dbReference type="Ensembl" id="ENSSSCP00070005958.1"/>
    </source>
</evidence>
<accession>A0A8D0JWR9</accession>
<keyword evidence="3 7" id="KW-0378">Hydrolase</keyword>
<keyword evidence="4 7" id="KW-0720">Serine protease</keyword>
<protein>
    <recommendedName>
        <fullName evidence="9">Peptidase S1 domain-containing protein</fullName>
    </recommendedName>
</protein>
<dbReference type="PROSITE" id="PS00134">
    <property type="entry name" value="TRYPSIN_HIS"/>
    <property type="match status" value="1"/>
</dbReference>
<keyword evidence="1 7" id="KW-0645">Protease</keyword>
<dbReference type="Ensembl" id="ENSSSCT00040099393.1">
    <property type="protein sequence ID" value="ENSSSCP00040044509.1"/>
    <property type="gene ID" value="ENSSSCG00040072235.1"/>
</dbReference>
<dbReference type="Ensembl" id="ENSSSCT00030042783.1">
    <property type="protein sequence ID" value="ENSSSCP00030019443.1"/>
    <property type="gene ID" value="ENSSSCG00030030822.1"/>
</dbReference>
<dbReference type="InterPro" id="IPR009003">
    <property type="entry name" value="Peptidase_S1_PA"/>
</dbReference>
<dbReference type="Proteomes" id="UP000694725">
    <property type="component" value="Unplaced"/>
</dbReference>
<evidence type="ECO:0000256" key="2">
    <source>
        <dbReference type="ARBA" id="ARBA00022729"/>
    </source>
</evidence>
<dbReference type="GeneID" id="100739080"/>
<feature type="signal peptide" evidence="8">
    <location>
        <begin position="1"/>
        <end position="18"/>
    </location>
</feature>
<dbReference type="InterPro" id="IPR001314">
    <property type="entry name" value="Peptidase_S1A"/>
</dbReference>
<feature type="domain" description="Peptidase S1" evidence="9">
    <location>
        <begin position="21"/>
        <end position="243"/>
    </location>
</feature>
<evidence type="ECO:0000256" key="4">
    <source>
        <dbReference type="ARBA" id="ARBA00022825"/>
    </source>
</evidence>
<sequence length="251" mass="27002">MFLLLLLVALLPPPPGEAGKIIGGHEVTPHSRPYMAYSVSKTSGRTSVCGGFLVSTNFVLTAAHCWGSSIKVTLGGHNIQEKEETQQVIPVKNAICHPDYDSKICANDIMLLQLMWAAKLGPAVGLLKLPRYRELVMPGTVCSVAGWGRLGVNSPSATTLRETDVEVQRDEQCSGRFKYNSTIQICAGSPTKMNNSFLGDSGGPLVCKGVAQGIVSFGKKDGSPPSVYTKISSFLPWIKKTMRNHTQQGPD</sequence>
<dbReference type="AlphaFoldDB" id="A0A8D0JWR9"/>
<dbReference type="Ensembl" id="ENSSSCT00065067969.1">
    <property type="protein sequence ID" value="ENSSSCP00065029591.1"/>
    <property type="gene ID" value="ENSSSCG00065049635.1"/>
</dbReference>
<feature type="chain" id="PRO_5044683102" description="Peptidase S1 domain-containing protein" evidence="8">
    <location>
        <begin position="19"/>
        <end position="251"/>
    </location>
</feature>
<dbReference type="InterPro" id="IPR043504">
    <property type="entry name" value="Peptidase_S1_PA_chymotrypsin"/>
</dbReference>
<dbReference type="Proteomes" id="UP000694570">
    <property type="component" value="Unplaced"/>
</dbReference>
<organism evidence="10 11">
    <name type="scientific">Sus scrofa</name>
    <name type="common">Pig</name>
    <dbReference type="NCBI Taxonomy" id="9823"/>
    <lineage>
        <taxon>Eukaryota</taxon>
        <taxon>Metazoa</taxon>
        <taxon>Chordata</taxon>
        <taxon>Craniata</taxon>
        <taxon>Vertebrata</taxon>
        <taxon>Euteleostomi</taxon>
        <taxon>Mammalia</taxon>
        <taxon>Eutheria</taxon>
        <taxon>Laurasiatheria</taxon>
        <taxon>Artiodactyla</taxon>
        <taxon>Suina</taxon>
        <taxon>Suidae</taxon>
        <taxon>Sus</taxon>
    </lineage>
</organism>
<keyword evidence="5" id="KW-0865">Zymogen</keyword>
<dbReference type="InterPro" id="IPR001254">
    <property type="entry name" value="Trypsin_dom"/>
</dbReference>
<dbReference type="CDD" id="cd00190">
    <property type="entry name" value="Tryp_SPc"/>
    <property type="match status" value="1"/>
</dbReference>
<evidence type="ECO:0000256" key="8">
    <source>
        <dbReference type="SAM" id="SignalP"/>
    </source>
</evidence>
<dbReference type="Proteomes" id="UP000314985">
    <property type="component" value="Chromosome 7"/>
</dbReference>
<dbReference type="FunFam" id="2.40.10.10:FF:000005">
    <property type="entry name" value="Serine protease 37"/>
    <property type="match status" value="1"/>
</dbReference>
<dbReference type="FunFam" id="2.40.10.10:FF:000014">
    <property type="entry name" value="Complement factor D"/>
    <property type="match status" value="1"/>
</dbReference>
<dbReference type="OrthoDB" id="5565075at2759"/>
<dbReference type="SMART" id="SM00020">
    <property type="entry name" value="Tryp_SPc"/>
    <property type="match status" value="1"/>
</dbReference>
<dbReference type="Ensembl" id="ENSSSCT00070007284.1">
    <property type="protein sequence ID" value="ENSSSCP00070005958.1"/>
    <property type="gene ID" value="ENSSSCG00070003886.1"/>
</dbReference>